<dbReference type="Gene3D" id="1.10.287.700">
    <property type="entry name" value="Helix hairpin bin"/>
    <property type="match status" value="1"/>
</dbReference>
<gene>
    <name evidence="5" type="ORF">BFQ30_08435</name>
</gene>
<protein>
    <submittedName>
        <fullName evidence="5">Phage tail tape measure protein</fullName>
    </submittedName>
</protein>
<evidence type="ECO:0000313" key="6">
    <source>
        <dbReference type="Proteomes" id="UP000175677"/>
    </source>
</evidence>
<organism evidence="5 6">
    <name type="scientific">Haemophilus quentini</name>
    <dbReference type="NCBI Taxonomy" id="123834"/>
    <lineage>
        <taxon>Bacteria</taxon>
        <taxon>Pseudomonadati</taxon>
        <taxon>Pseudomonadota</taxon>
        <taxon>Gammaproteobacteria</taxon>
        <taxon>Pasteurellales</taxon>
        <taxon>Pasteurellaceae</taxon>
        <taxon>Haemophilus</taxon>
    </lineage>
</organism>
<keyword evidence="3" id="KW-1133">Transmembrane helix</keyword>
<keyword evidence="3" id="KW-0472">Membrane</keyword>
<keyword evidence="1" id="KW-1188">Viral release from host cell</keyword>
<accession>A0ABX3BNU4</accession>
<keyword evidence="3" id="KW-0812">Transmembrane</keyword>
<keyword evidence="6" id="KW-1185">Reference proteome</keyword>
<keyword evidence="2" id="KW-0175">Coiled coil</keyword>
<proteinExistence type="predicted"/>
<comment type="caution">
    <text evidence="5">The sequence shown here is derived from an EMBL/GenBank/DDBJ whole genome shotgun (WGS) entry which is preliminary data.</text>
</comment>
<reference evidence="5 6" key="1">
    <citation type="submission" date="2016-08" db="EMBL/GenBank/DDBJ databases">
        <authorList>
            <person name="Eshaghi A."/>
            <person name="Soares D."/>
            <person name="Kus J."/>
            <person name="Richardson D."/>
            <person name="Li A."/>
            <person name="Patel S.N."/>
        </authorList>
    </citation>
    <scope>NUCLEOTIDE SEQUENCE [LARGE SCALE GENOMIC DNA]</scope>
    <source>
        <strain evidence="5 6">C860</strain>
    </source>
</reference>
<dbReference type="EMBL" id="MDJC01000018">
    <property type="protein sequence ID" value="OEY76489.1"/>
    <property type="molecule type" value="Genomic_DNA"/>
</dbReference>
<dbReference type="PANTHER" id="PTHR37813">
    <property type="entry name" value="FELS-2 PROPHAGE PROTEIN"/>
    <property type="match status" value="1"/>
</dbReference>
<feature type="transmembrane region" description="Helical" evidence="3">
    <location>
        <begin position="618"/>
        <end position="641"/>
    </location>
</feature>
<dbReference type="Proteomes" id="UP000175677">
    <property type="component" value="Unassembled WGS sequence"/>
</dbReference>
<dbReference type="SUPFAM" id="SSF57997">
    <property type="entry name" value="Tropomyosin"/>
    <property type="match status" value="1"/>
</dbReference>
<dbReference type="PANTHER" id="PTHR37813:SF1">
    <property type="entry name" value="FELS-2 PROPHAGE PROTEIN"/>
    <property type="match status" value="1"/>
</dbReference>
<dbReference type="NCBIfam" id="TIGR01760">
    <property type="entry name" value="tape_meas_TP901"/>
    <property type="match status" value="1"/>
</dbReference>
<sequence length="924" mass="100699">MNNLQLTVLLNAIDKMSAPARSASKSVHELSAKLKESKSIQRQLNQQNKQHQAAMKQYASTINPLKSKLDSLNQELEQAKQKAASYAQYMKNAQHPTAGLQKEVEKAKSAVKKLKQEQIDAANKLQQARQELAKSGISAEKLAQKQRELQKNTKSATDQIKNQEAALKKLNAKQAAYNQYRGQVETLKSISGKAQIIGAQASAAGTTITAPIVNSIRDFMSFEDVMAGVARQVPGLKDKFGQFTPKYDEWKNKIKQLSTELPLTTNQIGDMVTAAARMDIQENELEDFIRLNTQMATAFDAENPDELVELFGKVQKNFKLTTKDAKELADTINYLDDNAISKGTDIINFLNNTSGIGNLVKISEKNLAALGSTLLTAGNEASTSAKAIESTFNRLSKATRMKPVNNGLKALGLDPKAIQKAMVKDAQGTLMMIVEKIKKLPKHLRAGVISDIAGGNYNTQLAGLVANTEEWRRQIELANSEEAKNSMAREFQTRMTTLSAKWQLFKNRLFNVNSSVGASLKDTMTSLMDGVGYLLDKIQTWIDKHPKLTSTIAKTAAVIGGSLSLLGALSLALSFILYPAARLFLGLSKLNVILPKFSGHLSSTGRLILRGLLSPLKLIALAISPLGIALLTLATLIYKYWQPIKAFFSGFWEGLKSGLAPVLEKFQPLGTAFGVVVGWIEKAVKWFTDLLSPVQSTKEDLEAAASAGKKFGNGMAKAIEFILTPLTRLMDGIKWISENMPSWEGIKNSVSSAWESTKNTSSNAWQSTKETVGSAWESFKDFTGFGSNGKKLPSQNWSGGYTGNGGKYQPMGIVHGGEYVMTKEATSRLGVNTLNALNYGKQALIAGGLGISVATAAPVQVDTRAPISARPMIAQTSQPMSVNITVNAAQGMDERAIAQQVAKEIQRIENQRQARARSSMWDRA</sequence>
<feature type="domain" description="Phage tail tape measure protein" evidence="4">
    <location>
        <begin position="252"/>
        <end position="454"/>
    </location>
</feature>
<feature type="coiled-coil region" evidence="2">
    <location>
        <begin position="27"/>
        <end position="173"/>
    </location>
</feature>
<name>A0ABX3BNU4_9PAST</name>
<evidence type="ECO:0000256" key="2">
    <source>
        <dbReference type="SAM" id="Coils"/>
    </source>
</evidence>
<feature type="transmembrane region" description="Helical" evidence="3">
    <location>
        <begin position="556"/>
        <end position="578"/>
    </location>
</feature>
<evidence type="ECO:0000256" key="3">
    <source>
        <dbReference type="SAM" id="Phobius"/>
    </source>
</evidence>
<evidence type="ECO:0000259" key="4">
    <source>
        <dbReference type="Pfam" id="PF10145"/>
    </source>
</evidence>
<evidence type="ECO:0000256" key="1">
    <source>
        <dbReference type="ARBA" id="ARBA00022612"/>
    </source>
</evidence>
<dbReference type="InterPro" id="IPR010090">
    <property type="entry name" value="Phage_tape_meas"/>
</dbReference>
<dbReference type="RefSeq" id="WP_005641156.1">
    <property type="nucleotide sequence ID" value="NZ_MCII02000003.1"/>
</dbReference>
<evidence type="ECO:0000313" key="5">
    <source>
        <dbReference type="EMBL" id="OEY76489.1"/>
    </source>
</evidence>
<dbReference type="Pfam" id="PF10145">
    <property type="entry name" value="PhageMin_Tail"/>
    <property type="match status" value="1"/>
</dbReference>
<dbReference type="Gene3D" id="1.10.287.1490">
    <property type="match status" value="1"/>
</dbReference>